<dbReference type="Gene3D" id="2.60.40.1190">
    <property type="match status" value="1"/>
</dbReference>
<dbReference type="EMBL" id="WHLY01000002">
    <property type="protein sequence ID" value="MPR33205.1"/>
    <property type="molecule type" value="Genomic_DNA"/>
</dbReference>
<evidence type="ECO:0000313" key="2">
    <source>
        <dbReference type="Proteomes" id="UP000479293"/>
    </source>
</evidence>
<accession>A0A7C9F2W7</accession>
<evidence type="ECO:0000313" key="1">
    <source>
        <dbReference type="EMBL" id="MPR33205.1"/>
    </source>
</evidence>
<comment type="caution">
    <text evidence="1">The sequence shown here is derived from an EMBL/GenBank/DDBJ whole genome shotgun (WGS) entry which is preliminary data.</text>
</comment>
<organism evidence="1 2">
    <name type="scientific">Salmonirosea aquatica</name>
    <dbReference type="NCBI Taxonomy" id="2654236"/>
    <lineage>
        <taxon>Bacteria</taxon>
        <taxon>Pseudomonadati</taxon>
        <taxon>Bacteroidota</taxon>
        <taxon>Cytophagia</taxon>
        <taxon>Cytophagales</taxon>
        <taxon>Spirosomataceae</taxon>
        <taxon>Salmonirosea</taxon>
    </lineage>
</organism>
<proteinExistence type="predicted"/>
<sequence>MWIWHLLPFYFLLMNSDSFEIRLSENVWYTLPQTHFRQATDGTILPQETIVRVKRSDDSLTVAFECREDPYWQQTTHTEHNASLWEQEVFEVFISAGAGTPSRYLELELNPRNALFVGWIDNPTGEGDANTLTMVPYEEAGITHHITGTTANSWRGELRIPLALINSGQPEGTLPTLYRINFYRIILLTAQNDPRWTCNPGNASFGCWSPTLSGKSPRFHRPERFGTLIFQ</sequence>
<reference evidence="1 2" key="1">
    <citation type="submission" date="2019-10" db="EMBL/GenBank/DDBJ databases">
        <title>Draft Genome Sequence of Cytophagaceae sp. SJW1-29.</title>
        <authorList>
            <person name="Choi A."/>
        </authorList>
    </citation>
    <scope>NUCLEOTIDE SEQUENCE [LARGE SCALE GENOMIC DNA]</scope>
    <source>
        <strain evidence="1 2">SJW1-29</strain>
    </source>
</reference>
<keyword evidence="2" id="KW-1185">Reference proteome</keyword>
<dbReference type="CDD" id="cd09620">
    <property type="entry name" value="CBM9_like_3"/>
    <property type="match status" value="1"/>
</dbReference>
<name>A0A7C9F2W7_9BACT</name>
<evidence type="ECO:0008006" key="3">
    <source>
        <dbReference type="Google" id="ProtNLM"/>
    </source>
</evidence>
<dbReference type="SUPFAM" id="SSF49344">
    <property type="entry name" value="CBD9-like"/>
    <property type="match status" value="1"/>
</dbReference>
<protein>
    <recommendedName>
        <fullName evidence="3">Carbohydrate-binding domain-containing protein</fullName>
    </recommendedName>
</protein>
<dbReference type="AlphaFoldDB" id="A0A7C9F2W7"/>
<gene>
    <name evidence="1" type="ORF">GBK04_07490</name>
</gene>
<dbReference type="Proteomes" id="UP000479293">
    <property type="component" value="Unassembled WGS sequence"/>
</dbReference>